<protein>
    <submittedName>
        <fullName evidence="2">Uncharacterized protein</fullName>
    </submittedName>
</protein>
<feature type="region of interest" description="Disordered" evidence="1">
    <location>
        <begin position="24"/>
        <end position="48"/>
    </location>
</feature>
<accession>A0A1Q9DRV3</accession>
<proteinExistence type="predicted"/>
<name>A0A1Q9DRV3_SYMMI</name>
<comment type="caution">
    <text evidence="2">The sequence shown here is derived from an EMBL/GenBank/DDBJ whole genome shotgun (WGS) entry which is preliminary data.</text>
</comment>
<sequence>MAVQKVFLKTSLWKQRNSGPERFKLWATVTPPPSGRSRKMSTSDKVAPIQLSFEKKSTETAGRLKRVLSNDVTEKLRSSGSVEKMRASKGKKPATDLSAGASQRPQILSAAARKSYKEKGDDREEGHRGGSRYVGGEKGIKSGETVLLEEPAAEANEAKAATKPETSPADQPKASDRPTKTASKRKAGRK</sequence>
<dbReference type="Proteomes" id="UP000186817">
    <property type="component" value="Unassembled WGS sequence"/>
</dbReference>
<feature type="region of interest" description="Disordered" evidence="1">
    <location>
        <begin position="71"/>
        <end position="190"/>
    </location>
</feature>
<organism evidence="2 3">
    <name type="scientific">Symbiodinium microadriaticum</name>
    <name type="common">Dinoflagellate</name>
    <name type="synonym">Zooxanthella microadriatica</name>
    <dbReference type="NCBI Taxonomy" id="2951"/>
    <lineage>
        <taxon>Eukaryota</taxon>
        <taxon>Sar</taxon>
        <taxon>Alveolata</taxon>
        <taxon>Dinophyceae</taxon>
        <taxon>Suessiales</taxon>
        <taxon>Symbiodiniaceae</taxon>
        <taxon>Symbiodinium</taxon>
    </lineage>
</organism>
<dbReference type="AlphaFoldDB" id="A0A1Q9DRV3"/>
<gene>
    <name evidence="2" type="ORF">AK812_SmicGene19752</name>
</gene>
<evidence type="ECO:0000313" key="2">
    <source>
        <dbReference type="EMBL" id="OLP97868.1"/>
    </source>
</evidence>
<dbReference type="EMBL" id="LSRX01000418">
    <property type="protein sequence ID" value="OLP97868.1"/>
    <property type="molecule type" value="Genomic_DNA"/>
</dbReference>
<keyword evidence="3" id="KW-1185">Reference proteome</keyword>
<evidence type="ECO:0000313" key="3">
    <source>
        <dbReference type="Proteomes" id="UP000186817"/>
    </source>
</evidence>
<evidence type="ECO:0000256" key="1">
    <source>
        <dbReference type="SAM" id="MobiDB-lite"/>
    </source>
</evidence>
<reference evidence="2 3" key="1">
    <citation type="submission" date="2016-02" db="EMBL/GenBank/DDBJ databases">
        <title>Genome analysis of coral dinoflagellate symbionts highlights evolutionary adaptations to a symbiotic lifestyle.</title>
        <authorList>
            <person name="Aranda M."/>
            <person name="Li Y."/>
            <person name="Liew Y.J."/>
            <person name="Baumgarten S."/>
            <person name="Simakov O."/>
            <person name="Wilson M."/>
            <person name="Piel J."/>
            <person name="Ashoor H."/>
            <person name="Bougouffa S."/>
            <person name="Bajic V.B."/>
            <person name="Ryu T."/>
            <person name="Ravasi T."/>
            <person name="Bayer T."/>
            <person name="Micklem G."/>
            <person name="Kim H."/>
            <person name="Bhak J."/>
            <person name="Lajeunesse T.C."/>
            <person name="Voolstra C.R."/>
        </authorList>
    </citation>
    <scope>NUCLEOTIDE SEQUENCE [LARGE SCALE GENOMIC DNA]</scope>
    <source>
        <strain evidence="2 3">CCMP2467</strain>
    </source>
</reference>
<feature type="compositionally biased region" description="Basic and acidic residues" evidence="1">
    <location>
        <begin position="115"/>
        <end position="128"/>
    </location>
</feature>